<evidence type="ECO:0000313" key="7">
    <source>
        <dbReference type="Proteomes" id="UP000184383"/>
    </source>
</evidence>
<keyword evidence="7" id="KW-1185">Reference proteome</keyword>
<sequence length="288" mass="31938">MVEMLDSTFALGTANNPFTVCTPFAANLPCSDTAWALQDPFREDVPFHNANHSSGFSLCISLCTVELEPVHRFLQTPRKSGVTGDLEWQSAAQRLDEKLTIWREEFVAAVFRLINAEYPQSARAEMEPSIVLANCVLNMAVITLLQSQTSLPPGVEADLEPWPYANHRCIYACENMAAKIRRMEEGDLLTCSPCLILPIFVAARFCIVHTKCLKADVSVNLHSLAYSLHICSHRWPLAKMCESVIRTAVAEHRTPVSQSALPLEFYDLRCPVVDICASLQVWADGVGG</sequence>
<comment type="subcellular location">
    <subcellularLocation>
        <location evidence="1">Nucleus</location>
    </subcellularLocation>
</comment>
<dbReference type="GO" id="GO:0046872">
    <property type="term" value="F:metal ion binding"/>
    <property type="evidence" value="ECO:0007669"/>
    <property type="project" value="UniProtKB-KW"/>
</dbReference>
<evidence type="ECO:0000256" key="1">
    <source>
        <dbReference type="ARBA" id="ARBA00004123"/>
    </source>
</evidence>
<evidence type="ECO:0000313" key="6">
    <source>
        <dbReference type="EMBL" id="OJJ36102.1"/>
    </source>
</evidence>
<name>A0A1L9RMG5_ASPWE</name>
<evidence type="ECO:0000256" key="3">
    <source>
        <dbReference type="ARBA" id="ARBA00023015"/>
    </source>
</evidence>
<organism evidence="6 7">
    <name type="scientific">Aspergillus wentii DTO 134E9</name>
    <dbReference type="NCBI Taxonomy" id="1073089"/>
    <lineage>
        <taxon>Eukaryota</taxon>
        <taxon>Fungi</taxon>
        <taxon>Dikarya</taxon>
        <taxon>Ascomycota</taxon>
        <taxon>Pezizomycotina</taxon>
        <taxon>Eurotiomycetes</taxon>
        <taxon>Eurotiomycetidae</taxon>
        <taxon>Eurotiales</taxon>
        <taxon>Aspergillaceae</taxon>
        <taxon>Aspergillus</taxon>
        <taxon>Aspergillus subgen. Cremei</taxon>
    </lineage>
</organism>
<keyword evidence="2" id="KW-0479">Metal-binding</keyword>
<dbReference type="Proteomes" id="UP000184383">
    <property type="component" value="Unassembled WGS sequence"/>
</dbReference>
<dbReference type="PANTHER" id="PTHR47338">
    <property type="entry name" value="ZN(II)2CYS6 TRANSCRIPTION FACTOR (EUROFUNG)-RELATED"/>
    <property type="match status" value="1"/>
</dbReference>
<dbReference type="PANTHER" id="PTHR47338:SF20">
    <property type="entry name" value="ZN(II)2CYS6 TRANSCRIPTION FACTOR (EUROFUNG)"/>
    <property type="match status" value="1"/>
</dbReference>
<dbReference type="GeneID" id="63753761"/>
<evidence type="ECO:0000256" key="4">
    <source>
        <dbReference type="ARBA" id="ARBA00023163"/>
    </source>
</evidence>
<dbReference type="VEuPathDB" id="FungiDB:ASPWEDRAFT_535765"/>
<dbReference type="CDD" id="cd12148">
    <property type="entry name" value="fungal_TF_MHR"/>
    <property type="match status" value="1"/>
</dbReference>
<proteinExistence type="predicted"/>
<reference evidence="7" key="1">
    <citation type="journal article" date="2017" name="Genome Biol.">
        <title>Comparative genomics reveals high biological diversity and specific adaptations in the industrially and medically important fungal genus Aspergillus.</title>
        <authorList>
            <person name="de Vries R.P."/>
            <person name="Riley R."/>
            <person name="Wiebenga A."/>
            <person name="Aguilar-Osorio G."/>
            <person name="Amillis S."/>
            <person name="Uchima C.A."/>
            <person name="Anderluh G."/>
            <person name="Asadollahi M."/>
            <person name="Askin M."/>
            <person name="Barry K."/>
            <person name="Battaglia E."/>
            <person name="Bayram O."/>
            <person name="Benocci T."/>
            <person name="Braus-Stromeyer S.A."/>
            <person name="Caldana C."/>
            <person name="Canovas D."/>
            <person name="Cerqueira G.C."/>
            <person name="Chen F."/>
            <person name="Chen W."/>
            <person name="Choi C."/>
            <person name="Clum A."/>
            <person name="Dos Santos R.A."/>
            <person name="Damasio A.R."/>
            <person name="Diallinas G."/>
            <person name="Emri T."/>
            <person name="Fekete E."/>
            <person name="Flipphi M."/>
            <person name="Freyberg S."/>
            <person name="Gallo A."/>
            <person name="Gournas C."/>
            <person name="Habgood R."/>
            <person name="Hainaut M."/>
            <person name="Harispe M.L."/>
            <person name="Henrissat B."/>
            <person name="Hilden K.S."/>
            <person name="Hope R."/>
            <person name="Hossain A."/>
            <person name="Karabika E."/>
            <person name="Karaffa L."/>
            <person name="Karanyi Z."/>
            <person name="Krasevec N."/>
            <person name="Kuo A."/>
            <person name="Kusch H."/>
            <person name="LaButti K."/>
            <person name="Lagendijk E.L."/>
            <person name="Lapidus A."/>
            <person name="Levasseur A."/>
            <person name="Lindquist E."/>
            <person name="Lipzen A."/>
            <person name="Logrieco A.F."/>
            <person name="MacCabe A."/>
            <person name="Maekelae M.R."/>
            <person name="Malavazi I."/>
            <person name="Melin P."/>
            <person name="Meyer V."/>
            <person name="Mielnichuk N."/>
            <person name="Miskei M."/>
            <person name="Molnar A.P."/>
            <person name="Mule G."/>
            <person name="Ngan C.Y."/>
            <person name="Orejas M."/>
            <person name="Orosz E."/>
            <person name="Ouedraogo J.P."/>
            <person name="Overkamp K.M."/>
            <person name="Park H.-S."/>
            <person name="Perrone G."/>
            <person name="Piumi F."/>
            <person name="Punt P.J."/>
            <person name="Ram A.F."/>
            <person name="Ramon A."/>
            <person name="Rauscher S."/>
            <person name="Record E."/>
            <person name="Riano-Pachon D.M."/>
            <person name="Robert V."/>
            <person name="Roehrig J."/>
            <person name="Ruller R."/>
            <person name="Salamov A."/>
            <person name="Salih N.S."/>
            <person name="Samson R.A."/>
            <person name="Sandor E."/>
            <person name="Sanguinetti M."/>
            <person name="Schuetze T."/>
            <person name="Sepcic K."/>
            <person name="Shelest E."/>
            <person name="Sherlock G."/>
            <person name="Sophianopoulou V."/>
            <person name="Squina F.M."/>
            <person name="Sun H."/>
            <person name="Susca A."/>
            <person name="Todd R.B."/>
            <person name="Tsang A."/>
            <person name="Unkles S.E."/>
            <person name="van de Wiele N."/>
            <person name="van Rossen-Uffink D."/>
            <person name="Oliveira J.V."/>
            <person name="Vesth T.C."/>
            <person name="Visser J."/>
            <person name="Yu J.-H."/>
            <person name="Zhou M."/>
            <person name="Andersen M.R."/>
            <person name="Archer D.B."/>
            <person name="Baker S.E."/>
            <person name="Benoit I."/>
            <person name="Brakhage A.A."/>
            <person name="Braus G.H."/>
            <person name="Fischer R."/>
            <person name="Frisvad J.C."/>
            <person name="Goldman G.H."/>
            <person name="Houbraken J."/>
            <person name="Oakley B."/>
            <person name="Pocsi I."/>
            <person name="Scazzocchio C."/>
            <person name="Seiboth B."/>
            <person name="vanKuyk P.A."/>
            <person name="Wortman J."/>
            <person name="Dyer P.S."/>
            <person name="Grigoriev I.V."/>
        </authorList>
    </citation>
    <scope>NUCLEOTIDE SEQUENCE [LARGE SCALE GENOMIC DNA]</scope>
    <source>
        <strain evidence="7">DTO 134E9</strain>
    </source>
</reference>
<evidence type="ECO:0008006" key="8">
    <source>
        <dbReference type="Google" id="ProtNLM"/>
    </source>
</evidence>
<dbReference type="GO" id="GO:0000981">
    <property type="term" value="F:DNA-binding transcription factor activity, RNA polymerase II-specific"/>
    <property type="evidence" value="ECO:0007669"/>
    <property type="project" value="InterPro"/>
</dbReference>
<keyword evidence="3" id="KW-0805">Transcription regulation</keyword>
<evidence type="ECO:0000256" key="2">
    <source>
        <dbReference type="ARBA" id="ARBA00022723"/>
    </source>
</evidence>
<protein>
    <recommendedName>
        <fullName evidence="8">Transcription factor domain-containing protein</fullName>
    </recommendedName>
</protein>
<keyword evidence="5" id="KW-0539">Nucleus</keyword>
<gene>
    <name evidence="6" type="ORF">ASPWEDRAFT_535765</name>
</gene>
<dbReference type="GO" id="GO:0005634">
    <property type="term" value="C:nucleus"/>
    <property type="evidence" value="ECO:0007669"/>
    <property type="project" value="UniProtKB-SubCell"/>
</dbReference>
<dbReference type="OrthoDB" id="2943660at2759"/>
<accession>A0A1L9RMG5</accession>
<dbReference type="RefSeq" id="XP_040689778.1">
    <property type="nucleotide sequence ID" value="XM_040837913.1"/>
</dbReference>
<keyword evidence="4" id="KW-0804">Transcription</keyword>
<evidence type="ECO:0000256" key="5">
    <source>
        <dbReference type="ARBA" id="ARBA00023242"/>
    </source>
</evidence>
<dbReference type="InterPro" id="IPR050815">
    <property type="entry name" value="TF_fung"/>
</dbReference>
<dbReference type="EMBL" id="KV878212">
    <property type="protein sequence ID" value="OJJ36102.1"/>
    <property type="molecule type" value="Genomic_DNA"/>
</dbReference>
<dbReference type="AlphaFoldDB" id="A0A1L9RMG5"/>